<keyword evidence="2 3" id="KW-0175">Coiled coil</keyword>
<dbReference type="VEuPathDB" id="FungiDB:PV08_03701"/>
<feature type="compositionally biased region" description="Basic and acidic residues" evidence="4">
    <location>
        <begin position="489"/>
        <end position="511"/>
    </location>
</feature>
<name>A0A0D1YVV2_9EURO</name>
<evidence type="ECO:0000256" key="4">
    <source>
        <dbReference type="SAM" id="MobiDB-lite"/>
    </source>
</evidence>
<feature type="compositionally biased region" description="Polar residues" evidence="4">
    <location>
        <begin position="459"/>
        <end position="477"/>
    </location>
</feature>
<dbReference type="HOGENOM" id="CLU_010128_1_0_1"/>
<reference evidence="5 6" key="1">
    <citation type="submission" date="2015-01" db="EMBL/GenBank/DDBJ databases">
        <title>The Genome Sequence of Exophiala spinifera CBS89968.</title>
        <authorList>
            <consortium name="The Broad Institute Genomics Platform"/>
            <person name="Cuomo C."/>
            <person name="de Hoog S."/>
            <person name="Gorbushina A."/>
            <person name="Stielow B."/>
            <person name="Teixiera M."/>
            <person name="Abouelleil A."/>
            <person name="Chapman S.B."/>
            <person name="Priest M."/>
            <person name="Young S.K."/>
            <person name="Wortman J."/>
            <person name="Nusbaum C."/>
            <person name="Birren B."/>
        </authorList>
    </citation>
    <scope>NUCLEOTIDE SEQUENCE [LARGE SCALE GENOMIC DNA]</scope>
    <source>
        <strain evidence="5 6">CBS 89968</strain>
    </source>
</reference>
<evidence type="ECO:0000256" key="3">
    <source>
        <dbReference type="SAM" id="Coils"/>
    </source>
</evidence>
<gene>
    <name evidence="5" type="ORF">PV08_03701</name>
</gene>
<dbReference type="AlphaFoldDB" id="A0A0D1YVV2"/>
<dbReference type="OrthoDB" id="312015at2759"/>
<evidence type="ECO:0000313" key="6">
    <source>
        <dbReference type="Proteomes" id="UP000053328"/>
    </source>
</evidence>
<dbReference type="InterPro" id="IPR021622">
    <property type="entry name" value="Afadin/alpha-actinin-bd"/>
</dbReference>
<feature type="region of interest" description="Disordered" evidence="4">
    <location>
        <begin position="396"/>
        <end position="513"/>
    </location>
</feature>
<feature type="coiled-coil region" evidence="3">
    <location>
        <begin position="59"/>
        <end position="142"/>
    </location>
</feature>
<organism evidence="5 6">
    <name type="scientific">Exophiala spinifera</name>
    <dbReference type="NCBI Taxonomy" id="91928"/>
    <lineage>
        <taxon>Eukaryota</taxon>
        <taxon>Fungi</taxon>
        <taxon>Dikarya</taxon>
        <taxon>Ascomycota</taxon>
        <taxon>Pezizomycotina</taxon>
        <taxon>Eurotiomycetes</taxon>
        <taxon>Chaetothyriomycetidae</taxon>
        <taxon>Chaetothyriales</taxon>
        <taxon>Herpotrichiellaceae</taxon>
        <taxon>Exophiala</taxon>
    </lineage>
</organism>
<dbReference type="Proteomes" id="UP000053328">
    <property type="component" value="Unassembled WGS sequence"/>
</dbReference>
<evidence type="ECO:0000256" key="2">
    <source>
        <dbReference type="ARBA" id="ARBA00023054"/>
    </source>
</evidence>
<accession>A0A0D1YVV2</accession>
<dbReference type="EMBL" id="KN847493">
    <property type="protein sequence ID" value="KIW19406.1"/>
    <property type="molecule type" value="Genomic_DNA"/>
</dbReference>
<evidence type="ECO:0000313" key="5">
    <source>
        <dbReference type="EMBL" id="KIW19406.1"/>
    </source>
</evidence>
<evidence type="ECO:0000256" key="1">
    <source>
        <dbReference type="ARBA" id="ARBA00009291"/>
    </source>
</evidence>
<feature type="compositionally biased region" description="Basic and acidic residues" evidence="4">
    <location>
        <begin position="396"/>
        <end position="417"/>
    </location>
</feature>
<comment type="similarity">
    <text evidence="1">Belongs to the ADIP family.</text>
</comment>
<feature type="region of interest" description="Disordered" evidence="4">
    <location>
        <begin position="526"/>
        <end position="566"/>
    </location>
</feature>
<proteinExistence type="inferred from homology"/>
<dbReference type="RefSeq" id="XP_016239622.1">
    <property type="nucleotide sequence ID" value="XM_016378052.1"/>
</dbReference>
<dbReference type="GeneID" id="27330784"/>
<dbReference type="STRING" id="91928.A0A0D1YVV2"/>
<keyword evidence="6" id="KW-1185">Reference proteome</keyword>
<dbReference type="Pfam" id="PF11559">
    <property type="entry name" value="ADIP"/>
    <property type="match status" value="1"/>
</dbReference>
<feature type="compositionally biased region" description="Basic residues" evidence="4">
    <location>
        <begin position="534"/>
        <end position="552"/>
    </location>
</feature>
<protein>
    <recommendedName>
        <fullName evidence="7">NIMA interactive protein</fullName>
    </recommendedName>
</protein>
<sequence length="566" mass="64106">MDSNGLERASQYLNNLLLARGLLTSGKPIDFAKPDRHGRSCDATMSRVINLVHDLVLRRDQDAEQRENLALNMREARADESQRLLDLQRLQDKNAELVRQAATAEAQERTLRSAARRAEAQAKELKEQMLKMKSTLDQVRAKCLSDVRKRDVELDKLKGHLASIQRGKKDSSGMKINVINFESEPQGREKRHGEELNRVDHKLEMETNDFLACIFTETSSENVSLRRIITETMEVLRDLTDMENTCANGFSDEDFDDGIGIPGQDRKSRHRIAAHPHDLTSCDTLAEQMATILEHCRTILKDPSFVPIEEVQLRDEEIIKLRIGWEKMANRWRETVTMMDNWRRKIGGNGESMTGQDFTTLQFGKSVAVFPDGQPIFGAEEELSSILYENATLEDTSRKGNDNFGREHPVTVKVEEADRSEEDVEIPADSAPKRRASSARKAALNVGKPARPLRAINHNIHNSPSTSLKSNNFSKQRSGLGAESSPSRVRNENDISKENEDIQHESREMTVPEKLAVVEAEAAEVHKHTMATTNKRKHAEHRFTKRATRRRSTLSPDELAELMGIH</sequence>
<evidence type="ECO:0008006" key="7">
    <source>
        <dbReference type="Google" id="ProtNLM"/>
    </source>
</evidence>